<reference evidence="1" key="1">
    <citation type="submission" date="2021-01" db="EMBL/GenBank/DDBJ databases">
        <authorList>
            <person name="Kaushik A."/>
        </authorList>
    </citation>
    <scope>NUCLEOTIDE SEQUENCE</scope>
    <source>
        <strain evidence="1">AG2-2IIIB</strain>
    </source>
</reference>
<organism evidence="1 2">
    <name type="scientific">Rhizoctonia solani</name>
    <dbReference type="NCBI Taxonomy" id="456999"/>
    <lineage>
        <taxon>Eukaryota</taxon>
        <taxon>Fungi</taxon>
        <taxon>Dikarya</taxon>
        <taxon>Basidiomycota</taxon>
        <taxon>Agaricomycotina</taxon>
        <taxon>Agaricomycetes</taxon>
        <taxon>Cantharellales</taxon>
        <taxon>Ceratobasidiaceae</taxon>
        <taxon>Rhizoctonia</taxon>
    </lineage>
</organism>
<dbReference type="SUPFAM" id="SSF52047">
    <property type="entry name" value="RNI-like"/>
    <property type="match status" value="1"/>
</dbReference>
<dbReference type="AlphaFoldDB" id="A0A8H2WEB4"/>
<evidence type="ECO:0000313" key="2">
    <source>
        <dbReference type="Proteomes" id="UP000663843"/>
    </source>
</evidence>
<dbReference type="Proteomes" id="UP000663843">
    <property type="component" value="Unassembled WGS sequence"/>
</dbReference>
<evidence type="ECO:0008006" key="3">
    <source>
        <dbReference type="Google" id="ProtNLM"/>
    </source>
</evidence>
<dbReference type="Gene3D" id="3.80.10.10">
    <property type="entry name" value="Ribonuclease Inhibitor"/>
    <property type="match status" value="1"/>
</dbReference>
<evidence type="ECO:0000313" key="1">
    <source>
        <dbReference type="EMBL" id="CAE6360009.1"/>
    </source>
</evidence>
<proteinExistence type="predicted"/>
<protein>
    <recommendedName>
        <fullName evidence="3">F-box domain-containing protein</fullName>
    </recommendedName>
</protein>
<dbReference type="EMBL" id="CAJMWT010000879">
    <property type="protein sequence ID" value="CAE6360009.1"/>
    <property type="molecule type" value="Genomic_DNA"/>
</dbReference>
<accession>A0A8H2WEB4</accession>
<sequence>MDDTTTSQNPASCYLPIELTTQIIELLRGQTSDLATAALASRTFYFAVAPLLYTRISFAHVSEGSRAKWVKTVVLWARTLSSNKCLASLVETLDLHIPESDLPVLYRQILRALQACVNLRELEIWHTSHRTPVSWLFPEQPNFALHKLVSYLPASSGLARVLESQPSIRTLRLETFTLRLPISRGSLPYLTNYTGPSKLILQARAQGDIWENLVHAELQDAYRPMTGMLDAMPHLRSLDIIVAAWSRDALQEIAQKCKDLRCLTIRDANGLFHNWQDGRLIRFATTTSFTTGLSAFQHLTLLSINAPYPLSHWRAPADTEKVQLIAWHAHCPTLRRFISPTGLEWVFMPGSSENLSTMDEGPVGHWIVMGVTEPSSQANTTFTTDPGMFGMRRASNMGERTKDGSVDELIEIIERLNRKHTTSE</sequence>
<gene>
    <name evidence="1" type="ORF">RDB_LOCUS11557</name>
</gene>
<comment type="caution">
    <text evidence="1">The sequence shown here is derived from an EMBL/GenBank/DDBJ whole genome shotgun (WGS) entry which is preliminary data.</text>
</comment>
<name>A0A8H2WEB4_9AGAM</name>
<dbReference type="InterPro" id="IPR032675">
    <property type="entry name" value="LRR_dom_sf"/>
</dbReference>